<dbReference type="PANTHER" id="PTHR22789">
    <property type="entry name" value="FUCULOSE PHOSPHATE ALDOLASE"/>
    <property type="match status" value="1"/>
</dbReference>
<dbReference type="InterPro" id="IPR001303">
    <property type="entry name" value="Aldolase_II/adducin_N"/>
</dbReference>
<dbReference type="InterPro" id="IPR050197">
    <property type="entry name" value="Aldolase_class_II_sugar_metab"/>
</dbReference>
<feature type="domain" description="Class II aldolase/adducin N-terminal" evidence="3">
    <location>
        <begin position="12"/>
        <end position="211"/>
    </location>
</feature>
<dbReference type="GeneID" id="57091240"/>
<accession>A0A0C9QCA7</accession>
<dbReference type="RefSeq" id="WP_003567897.1">
    <property type="nucleotide sequence ID" value="NZ_BAYM01000159.1"/>
</dbReference>
<keyword evidence="2" id="KW-0456">Lyase</keyword>
<dbReference type="GO" id="GO:0019323">
    <property type="term" value="P:pentose catabolic process"/>
    <property type="evidence" value="ECO:0007669"/>
    <property type="project" value="TreeGrafter"/>
</dbReference>
<dbReference type="InterPro" id="IPR036409">
    <property type="entry name" value="Aldolase_II/adducin_N_sf"/>
</dbReference>
<comment type="caution">
    <text evidence="4">The sequence shown here is derived from an EMBL/GenBank/DDBJ whole genome shotgun (WGS) entry which is preliminary data.</text>
</comment>
<evidence type="ECO:0000256" key="1">
    <source>
        <dbReference type="ARBA" id="ARBA00022723"/>
    </source>
</evidence>
<dbReference type="EMBL" id="BAYM01000159">
    <property type="protein sequence ID" value="GAN37437.1"/>
    <property type="molecule type" value="Genomic_DNA"/>
</dbReference>
<dbReference type="GO" id="GO:0005829">
    <property type="term" value="C:cytosol"/>
    <property type="evidence" value="ECO:0007669"/>
    <property type="project" value="TreeGrafter"/>
</dbReference>
<dbReference type="Pfam" id="PF00596">
    <property type="entry name" value="Aldolase_II"/>
    <property type="match status" value="1"/>
</dbReference>
<evidence type="ECO:0000259" key="3">
    <source>
        <dbReference type="SMART" id="SM01007"/>
    </source>
</evidence>
<evidence type="ECO:0000256" key="2">
    <source>
        <dbReference type="ARBA" id="ARBA00023239"/>
    </source>
</evidence>
<sequence>MTEQYVFENERKDLAEVAREMFMRKNTNVAGGNISVRITPDKDFDYGDIHIKAGKDYLIMTPTMMSEAWYAKLQPTQILVVDLETGKLIDGVGRLTREINMHEEAYRANDKIRCVYHSHAEESMFWATAGLDMPNVTEVTEEVGPIRVLPYAPACSKELADTVYNGLKEVGDAAKEHIFLLNSHGVLITSEDLHHATEILETVEWNAKIAYQQTVFMKLGLLESYQSCGKTTDGMLKEPLKA</sequence>
<gene>
    <name evidence="4" type="ORF">LC0644_2026</name>
</gene>
<proteinExistence type="predicted"/>
<dbReference type="Gene3D" id="3.40.225.10">
    <property type="entry name" value="Class II aldolase/adducin N-terminal domain"/>
    <property type="match status" value="1"/>
</dbReference>
<organism evidence="4 5">
    <name type="scientific">Lacticaseibacillus paracasei NRIC 0644</name>
    <dbReference type="NCBI Taxonomy" id="1435038"/>
    <lineage>
        <taxon>Bacteria</taxon>
        <taxon>Bacillati</taxon>
        <taxon>Bacillota</taxon>
        <taxon>Bacilli</taxon>
        <taxon>Lactobacillales</taxon>
        <taxon>Lactobacillaceae</taxon>
        <taxon>Lacticaseibacillus</taxon>
    </lineage>
</organism>
<evidence type="ECO:0000313" key="5">
    <source>
        <dbReference type="Proteomes" id="UP000032552"/>
    </source>
</evidence>
<dbReference type="SUPFAM" id="SSF53639">
    <property type="entry name" value="AraD/HMP-PK domain-like"/>
    <property type="match status" value="1"/>
</dbReference>
<protein>
    <submittedName>
        <fullName evidence="4">Sugar-phosphate aldolase</fullName>
    </submittedName>
</protein>
<reference evidence="5" key="1">
    <citation type="submission" date="2014-05" db="EMBL/GenBank/DDBJ databases">
        <title>Whole genome sequencing of Lactobacillus casei NRIC0644.</title>
        <authorList>
            <person name="Atarashi H."/>
            <person name="Yoshida Y."/>
            <person name="Fujimura S."/>
            <person name="Tanaka N."/>
            <person name="Shiwa Y."/>
            <person name="Yoshikawa H."/>
            <person name="Okada S."/>
            <person name="Nakagawa J."/>
        </authorList>
    </citation>
    <scope>NUCLEOTIDE SEQUENCE [LARGE SCALE GENOMIC DNA]</scope>
    <source>
        <strain evidence="5">NRIC0644</strain>
    </source>
</reference>
<dbReference type="PANTHER" id="PTHR22789:SF0">
    <property type="entry name" value="3-OXO-TETRONATE 4-PHOSPHATE DECARBOXYLASE-RELATED"/>
    <property type="match status" value="1"/>
</dbReference>
<dbReference type="Proteomes" id="UP000032552">
    <property type="component" value="Unassembled WGS sequence"/>
</dbReference>
<name>A0A0C9QCA7_LACPA</name>
<dbReference type="GO" id="GO:0046872">
    <property type="term" value="F:metal ion binding"/>
    <property type="evidence" value="ECO:0007669"/>
    <property type="project" value="UniProtKB-KW"/>
</dbReference>
<dbReference type="SMART" id="SM01007">
    <property type="entry name" value="Aldolase_II"/>
    <property type="match status" value="1"/>
</dbReference>
<keyword evidence="1" id="KW-0479">Metal-binding</keyword>
<dbReference type="NCBIfam" id="NF004979">
    <property type="entry name" value="PRK06357.1"/>
    <property type="match status" value="1"/>
</dbReference>
<dbReference type="GO" id="GO:0016832">
    <property type="term" value="F:aldehyde-lyase activity"/>
    <property type="evidence" value="ECO:0007669"/>
    <property type="project" value="TreeGrafter"/>
</dbReference>
<evidence type="ECO:0000313" key="4">
    <source>
        <dbReference type="EMBL" id="GAN37437.1"/>
    </source>
</evidence>
<dbReference type="AlphaFoldDB" id="A0A0C9QCA7"/>